<gene>
    <name evidence="2" type="ORF">NSPWAT_1826</name>
</gene>
<keyword evidence="1" id="KW-1133">Transmembrane helix</keyword>
<evidence type="ECO:0000313" key="3">
    <source>
        <dbReference type="Proteomes" id="UP001157733"/>
    </source>
</evidence>
<keyword evidence="3" id="KW-1185">Reference proteome</keyword>
<protein>
    <recommendedName>
        <fullName evidence="4">DUF155 domain-containing protein</fullName>
    </recommendedName>
</protein>
<reference evidence="2 3" key="1">
    <citation type="submission" date="2022-09" db="EMBL/GenBank/DDBJ databases">
        <authorList>
            <person name="Kop L."/>
        </authorList>
    </citation>
    <scope>NUCLEOTIDE SEQUENCE [LARGE SCALE GENOMIC DNA]</scope>
    <source>
        <strain evidence="2 3">347</strain>
    </source>
</reference>
<name>A0ABN8VYD9_9BACT</name>
<organism evidence="2 3">
    <name type="scientific">Nitrospina watsonii</name>
    <dbReference type="NCBI Taxonomy" id="1323948"/>
    <lineage>
        <taxon>Bacteria</taxon>
        <taxon>Pseudomonadati</taxon>
        <taxon>Nitrospinota/Tectimicrobiota group</taxon>
        <taxon>Nitrospinota</taxon>
        <taxon>Nitrospinia</taxon>
        <taxon>Nitrospinales</taxon>
        <taxon>Nitrospinaceae</taxon>
        <taxon>Nitrospina</taxon>
    </lineage>
</organism>
<dbReference type="Proteomes" id="UP001157733">
    <property type="component" value="Chromosome"/>
</dbReference>
<proteinExistence type="predicted"/>
<feature type="transmembrane region" description="Helical" evidence="1">
    <location>
        <begin position="359"/>
        <end position="380"/>
    </location>
</feature>
<keyword evidence="1" id="KW-0812">Transmembrane</keyword>
<accession>A0ABN8VYD9</accession>
<keyword evidence="1" id="KW-0472">Membrane</keyword>
<evidence type="ECO:0000256" key="1">
    <source>
        <dbReference type="SAM" id="Phobius"/>
    </source>
</evidence>
<evidence type="ECO:0000313" key="2">
    <source>
        <dbReference type="EMBL" id="CAI2718685.1"/>
    </source>
</evidence>
<dbReference type="EMBL" id="OX336137">
    <property type="protein sequence ID" value="CAI2718685.1"/>
    <property type="molecule type" value="Genomic_DNA"/>
</dbReference>
<sequence>MTIPHSAGKPAERPDISIKNGTAHLYFAYDVGFAINLDEADRRITAPKGRSQIQAKRRVSKYFQLTPSPVWMSTPVEPFQITPRHTTQSQVPALIFEFGVVSIDLVVPFSGTLSDLVTFIETAYESEALRQHARRALDQVLKDIGPAVSRLSVSPHFEDYFVFQIEEFDPQVTVHDLIQKYPETVARLLRGERERLSHEETEDIISNRISYGMEDVTFVGWDCAIVYDTEPEDICTVLEYTNVALLEFAFLNDKLNQALDEFYDYLTPLGDKKSPVAFKSLYPKLRTIGQFQLDTEIIFDGVTNSLKLFGDVFLARLYDLASQQLGLVDWQESIQRKLDTIESIYGKLSDAESNRRLEILEWIIIVLIAVSILIPFIPGLSGMMH</sequence>
<dbReference type="RefSeq" id="WP_282011571.1">
    <property type="nucleotide sequence ID" value="NZ_OX336137.1"/>
</dbReference>
<evidence type="ECO:0008006" key="4">
    <source>
        <dbReference type="Google" id="ProtNLM"/>
    </source>
</evidence>